<name>A0A501WCL9_9GAMM</name>
<gene>
    <name evidence="6" type="ORF">FJM67_14645</name>
</gene>
<dbReference type="PROSITE" id="PS51007">
    <property type="entry name" value="CYTC"/>
    <property type="match status" value="1"/>
</dbReference>
<dbReference type="SUPFAM" id="SSF46626">
    <property type="entry name" value="Cytochrome c"/>
    <property type="match status" value="1"/>
</dbReference>
<reference evidence="6 7" key="1">
    <citation type="submission" date="2019-06" db="EMBL/GenBank/DDBJ databases">
        <title>A novel bacterium of genus Marinomonas, isolated from coastal sand.</title>
        <authorList>
            <person name="Huang H."/>
            <person name="Mo K."/>
            <person name="Hu Y."/>
        </authorList>
    </citation>
    <scope>NUCLEOTIDE SEQUENCE [LARGE SCALE GENOMIC DNA]</scope>
    <source>
        <strain evidence="6 7">HB171799</strain>
    </source>
</reference>
<keyword evidence="1 4" id="KW-0349">Heme</keyword>
<sequence>MKLLFRDLLARNLLAHQVSAFGFIALFGPQAFAYDQPIAGMSPEQRLEFSLGKSLFERFWVPSPSSTTASDGLGPLFNARSCHSCHVNGGRGHAPTADQLGSDVPSFFIRLGAITQPSMDKVIGDPVYGRQIQPFSATKVMPEADYRVIWQQKLVQLADGTEVKLRQPVLDWTRLNYGELAADTGISMRVSPPLVGMGLLDSIPLSRLQQLADPDDTNADGISGRINWREVNGNLVAGRFGHKASNVSLREQNHSAFNGDLGLSTPLFPFPSGDCTSGQPLCIDSPNGNSPHLDDLEVSLEQSRLVDFFVAHMAPPAMRNLNEPWFLEGKAIFDELNCGACHTPKHTTQSDRFPLLDGKTIYPFTDLLLHDMGPELASDFPVYSANPQEWRTAPLWGIGLSDKISGRTGFLHDGRARTIEEAILWHGGEAQQSKRGYTQLNQEQRSVLIRFLESL</sequence>
<protein>
    <recommendedName>
        <fullName evidence="5">Cytochrome c domain-containing protein</fullName>
    </recommendedName>
</protein>
<dbReference type="PIRSF" id="PIRSF028099">
    <property type="entry name" value="DUF1111"/>
    <property type="match status" value="1"/>
</dbReference>
<evidence type="ECO:0000313" key="7">
    <source>
        <dbReference type="Proteomes" id="UP000315901"/>
    </source>
</evidence>
<dbReference type="InterPro" id="IPR051395">
    <property type="entry name" value="Cytochrome_c_Peroxidase/MauG"/>
</dbReference>
<dbReference type="Proteomes" id="UP000315901">
    <property type="component" value="Unassembled WGS sequence"/>
</dbReference>
<keyword evidence="3 4" id="KW-0408">Iron</keyword>
<evidence type="ECO:0000256" key="4">
    <source>
        <dbReference type="PROSITE-ProRule" id="PRU00433"/>
    </source>
</evidence>
<dbReference type="GO" id="GO:0020037">
    <property type="term" value="F:heme binding"/>
    <property type="evidence" value="ECO:0007669"/>
    <property type="project" value="InterPro"/>
</dbReference>
<dbReference type="EMBL" id="VFRR01000043">
    <property type="protein sequence ID" value="TPE47339.1"/>
    <property type="molecule type" value="Genomic_DNA"/>
</dbReference>
<dbReference type="InterPro" id="IPR010538">
    <property type="entry name" value="DHOR"/>
</dbReference>
<dbReference type="OrthoDB" id="9805202at2"/>
<dbReference type="InterPro" id="IPR009056">
    <property type="entry name" value="Cyt_c-like_dom"/>
</dbReference>
<dbReference type="GO" id="GO:0046872">
    <property type="term" value="F:metal ion binding"/>
    <property type="evidence" value="ECO:0007669"/>
    <property type="project" value="UniProtKB-KW"/>
</dbReference>
<accession>A0A501WCL9</accession>
<comment type="caution">
    <text evidence="6">The sequence shown here is derived from an EMBL/GenBank/DDBJ whole genome shotgun (WGS) entry which is preliminary data.</text>
</comment>
<dbReference type="InterPro" id="IPR036909">
    <property type="entry name" value="Cyt_c-like_dom_sf"/>
</dbReference>
<dbReference type="GO" id="GO:0009055">
    <property type="term" value="F:electron transfer activity"/>
    <property type="evidence" value="ECO:0007669"/>
    <property type="project" value="InterPro"/>
</dbReference>
<proteinExistence type="predicted"/>
<evidence type="ECO:0000313" key="6">
    <source>
        <dbReference type="EMBL" id="TPE47339.1"/>
    </source>
</evidence>
<feature type="domain" description="Cytochrome c" evidence="5">
    <location>
        <begin position="324"/>
        <end position="455"/>
    </location>
</feature>
<dbReference type="PANTHER" id="PTHR30600:SF4">
    <property type="entry name" value="CYTOCHROME C DOMAIN-CONTAINING PROTEIN"/>
    <property type="match status" value="1"/>
</dbReference>
<keyword evidence="7" id="KW-1185">Reference proteome</keyword>
<evidence type="ECO:0000256" key="1">
    <source>
        <dbReference type="ARBA" id="ARBA00022617"/>
    </source>
</evidence>
<evidence type="ECO:0000256" key="3">
    <source>
        <dbReference type="ARBA" id="ARBA00023004"/>
    </source>
</evidence>
<dbReference type="PANTHER" id="PTHR30600">
    <property type="entry name" value="CYTOCHROME C PEROXIDASE-RELATED"/>
    <property type="match status" value="1"/>
</dbReference>
<dbReference type="AlphaFoldDB" id="A0A501WCL9"/>
<evidence type="ECO:0000259" key="5">
    <source>
        <dbReference type="PROSITE" id="PS51007"/>
    </source>
</evidence>
<dbReference type="Pfam" id="PF06537">
    <property type="entry name" value="DHOR"/>
    <property type="match status" value="2"/>
</dbReference>
<organism evidence="6 7">
    <name type="scientific">Maribrevibacterium harenarium</name>
    <dbReference type="NCBI Taxonomy" id="2589817"/>
    <lineage>
        <taxon>Bacteria</taxon>
        <taxon>Pseudomonadati</taxon>
        <taxon>Pseudomonadota</taxon>
        <taxon>Gammaproteobacteria</taxon>
        <taxon>Oceanospirillales</taxon>
        <taxon>Oceanospirillaceae</taxon>
        <taxon>Maribrevibacterium</taxon>
    </lineage>
</organism>
<dbReference type="Gene3D" id="1.10.760.10">
    <property type="entry name" value="Cytochrome c-like domain"/>
    <property type="match status" value="1"/>
</dbReference>
<dbReference type="GO" id="GO:0004130">
    <property type="term" value="F:cytochrome-c peroxidase activity"/>
    <property type="evidence" value="ECO:0007669"/>
    <property type="project" value="TreeGrafter"/>
</dbReference>
<keyword evidence="2 4" id="KW-0479">Metal-binding</keyword>
<dbReference type="RefSeq" id="WP_140590833.1">
    <property type="nucleotide sequence ID" value="NZ_VFRR01000043.1"/>
</dbReference>
<evidence type="ECO:0000256" key="2">
    <source>
        <dbReference type="ARBA" id="ARBA00022723"/>
    </source>
</evidence>